<evidence type="ECO:0000313" key="2">
    <source>
        <dbReference type="Proteomes" id="UP000035642"/>
    </source>
</evidence>
<name>A0A0K0DRF8_ANGCA</name>
<keyword evidence="1" id="KW-0812">Transmembrane</keyword>
<organism evidence="2 3">
    <name type="scientific">Angiostrongylus cantonensis</name>
    <name type="common">Rat lungworm</name>
    <dbReference type="NCBI Taxonomy" id="6313"/>
    <lineage>
        <taxon>Eukaryota</taxon>
        <taxon>Metazoa</taxon>
        <taxon>Ecdysozoa</taxon>
        <taxon>Nematoda</taxon>
        <taxon>Chromadorea</taxon>
        <taxon>Rhabditida</taxon>
        <taxon>Rhabditina</taxon>
        <taxon>Rhabditomorpha</taxon>
        <taxon>Strongyloidea</taxon>
        <taxon>Metastrongylidae</taxon>
        <taxon>Angiostrongylus</taxon>
    </lineage>
</organism>
<feature type="transmembrane region" description="Helical" evidence="1">
    <location>
        <begin position="186"/>
        <end position="206"/>
    </location>
</feature>
<feature type="transmembrane region" description="Helical" evidence="1">
    <location>
        <begin position="100"/>
        <end position="120"/>
    </location>
</feature>
<feature type="transmembrane region" description="Helical" evidence="1">
    <location>
        <begin position="71"/>
        <end position="94"/>
    </location>
</feature>
<reference evidence="2" key="1">
    <citation type="submission" date="2012-09" db="EMBL/GenBank/DDBJ databases">
        <authorList>
            <person name="Martin A.A."/>
        </authorList>
    </citation>
    <scope>NUCLEOTIDE SEQUENCE</scope>
</reference>
<evidence type="ECO:0000256" key="1">
    <source>
        <dbReference type="SAM" id="Phobius"/>
    </source>
</evidence>
<sequence length="261" mass="27723">MGAVVEVVERYRHELEDAMQTIRQSGEEYGQSAQQMIQETRNQVEPQTRELITAVQDTSSVSPATKPVVEVFAWATLMIFFANAGIVVGSYVLGPLLSAFLGKSGAALLAFLVVPGYAHYSITKKPGGDDAAIRFEVLSLGIVQGVLMGFVIDNLYLSSYPIAVLAPAIITLTFPIVAPSVNGNRVALLGGTIGAAVISNLAVGLVTGNLSFTYFLLTLTYGGIAAVVMQLIFKNLRGEVSITAHGFVKANFFFPTSADKG</sequence>
<dbReference type="STRING" id="6313.A0A0K0DRF8"/>
<dbReference type="Proteomes" id="UP000035642">
    <property type="component" value="Unassembled WGS sequence"/>
</dbReference>
<accession>A0A0K0DRF8</accession>
<keyword evidence="1" id="KW-0472">Membrane</keyword>
<keyword evidence="1" id="KW-1133">Transmembrane helix</keyword>
<dbReference type="PANTHER" id="PTHR31176">
    <property type="entry name" value="MFS DOMAIN-CONTAINING PROTEIN-RELATED"/>
    <property type="match status" value="1"/>
</dbReference>
<reference evidence="3" key="2">
    <citation type="submission" date="2017-02" db="UniProtKB">
        <authorList>
            <consortium name="WormBaseParasite"/>
        </authorList>
    </citation>
    <scope>IDENTIFICATION</scope>
</reference>
<feature type="transmembrane region" description="Helical" evidence="1">
    <location>
        <begin position="158"/>
        <end position="179"/>
    </location>
</feature>
<dbReference type="PANTHER" id="PTHR31176:SF1">
    <property type="entry name" value="MFS DOMAIN-CONTAINING PROTEIN-RELATED"/>
    <property type="match status" value="1"/>
</dbReference>
<dbReference type="InterPro" id="IPR008574">
    <property type="entry name" value="Nematodes_ZYG-11_interact"/>
</dbReference>
<feature type="transmembrane region" description="Helical" evidence="1">
    <location>
        <begin position="132"/>
        <end position="152"/>
    </location>
</feature>
<dbReference type="AlphaFoldDB" id="A0A0K0DRF8"/>
<proteinExistence type="predicted"/>
<evidence type="ECO:0000313" key="3">
    <source>
        <dbReference type="WBParaSite" id="ACAC_0001434701-mRNA-1"/>
    </source>
</evidence>
<dbReference type="Pfam" id="PF05884">
    <property type="entry name" value="ZYG-11_interact"/>
    <property type="match status" value="1"/>
</dbReference>
<dbReference type="WBParaSite" id="ACAC_0001434701-mRNA-1">
    <property type="protein sequence ID" value="ACAC_0001434701-mRNA-1"/>
    <property type="gene ID" value="ACAC_0001434701"/>
</dbReference>
<keyword evidence="2" id="KW-1185">Reference proteome</keyword>
<feature type="transmembrane region" description="Helical" evidence="1">
    <location>
        <begin position="212"/>
        <end position="233"/>
    </location>
</feature>
<protein>
    <submittedName>
        <fullName evidence="3">MFS domain-containing protein</fullName>
    </submittedName>
</protein>